<dbReference type="Gene3D" id="1.25.10.10">
    <property type="entry name" value="Leucine-rich Repeat Variant"/>
    <property type="match status" value="1"/>
</dbReference>
<keyword evidence="2" id="KW-0820">tRNA-binding</keyword>
<dbReference type="GO" id="GO:0000049">
    <property type="term" value="F:tRNA binding"/>
    <property type="evidence" value="ECO:0007669"/>
    <property type="project" value="UniProtKB-UniRule"/>
</dbReference>
<comment type="subcellular location">
    <subcellularLocation>
        <location evidence="2">Nucleus</location>
    </subcellularLocation>
    <subcellularLocation>
        <location evidence="2">Cytoplasm</location>
    </subcellularLocation>
    <text evidence="2">Shuttles between the nucleus and the cytoplasm.</text>
</comment>
<dbReference type="PANTHER" id="PTHR15952">
    <property type="entry name" value="EXPORTIN-T/LOS1"/>
    <property type="match status" value="1"/>
</dbReference>
<dbReference type="GO" id="GO:0005643">
    <property type="term" value="C:nuclear pore"/>
    <property type="evidence" value="ECO:0007669"/>
    <property type="project" value="TreeGrafter"/>
</dbReference>
<dbReference type="Proteomes" id="UP000673691">
    <property type="component" value="Unassembled WGS sequence"/>
</dbReference>
<sequence length="246" mass="26526">MDPDVANHPAPEGFPDLPKGAVSNAPYTVVFKQAADVTLLVLESLNGLEMIRDAARFTFARLSNALGSAIVPYIPPLITSLLADCHAAELVDFLPFTGLLVHRFSPDIAPTLSGLLVPLVERVFVFLNTTPSGTDEAVLLNDLKKSYLNFLGGIFNAELEGIFVNDGKNLNDFRNNLVKHANMSYLNTILQSVLHYATNEQDIATAKLAFSVINKMVAAWGGGTTFAEEAQKALKAHNQKSGKAST</sequence>
<dbReference type="EMBL" id="JAEFCI010010324">
    <property type="protein sequence ID" value="KAG5457280.1"/>
    <property type="molecule type" value="Genomic_DNA"/>
</dbReference>
<reference evidence="4 5" key="1">
    <citation type="journal article" name="Sci. Rep.">
        <title>Genome-scale phylogenetic analyses confirm Olpidium as the closest living zoosporic fungus to the non-flagellated, terrestrial fungi.</title>
        <authorList>
            <person name="Chang Y."/>
            <person name="Rochon D."/>
            <person name="Sekimoto S."/>
            <person name="Wang Y."/>
            <person name="Chovatia M."/>
            <person name="Sandor L."/>
            <person name="Salamov A."/>
            <person name="Grigoriev I.V."/>
            <person name="Stajich J.E."/>
            <person name="Spatafora J.W."/>
        </authorList>
    </citation>
    <scope>NUCLEOTIDE SEQUENCE [LARGE SCALE GENOMIC DNA]</scope>
    <source>
        <strain evidence="4">S191</strain>
    </source>
</reference>
<evidence type="ECO:0000256" key="2">
    <source>
        <dbReference type="RuleBase" id="RU366037"/>
    </source>
</evidence>
<dbReference type="PANTHER" id="PTHR15952:SF11">
    <property type="entry name" value="EXPORTIN-T"/>
    <property type="match status" value="1"/>
</dbReference>
<dbReference type="GO" id="GO:0031267">
    <property type="term" value="F:small GTPase binding"/>
    <property type="evidence" value="ECO:0007669"/>
    <property type="project" value="InterPro"/>
</dbReference>
<dbReference type="InterPro" id="IPR040017">
    <property type="entry name" value="XPOT"/>
</dbReference>
<dbReference type="SUPFAM" id="SSF48371">
    <property type="entry name" value="ARM repeat"/>
    <property type="match status" value="1"/>
</dbReference>
<evidence type="ECO:0000313" key="5">
    <source>
        <dbReference type="Proteomes" id="UP000673691"/>
    </source>
</evidence>
<dbReference type="GO" id="GO:0071528">
    <property type="term" value="P:tRNA re-export from nucleus"/>
    <property type="evidence" value="ECO:0007669"/>
    <property type="project" value="UniProtKB-UniRule"/>
</dbReference>
<protein>
    <recommendedName>
        <fullName evidence="2">Exportin-T</fullName>
    </recommendedName>
    <alternativeName>
        <fullName evidence="2">Exportin(tRNA)</fullName>
    </alternativeName>
    <alternativeName>
        <fullName evidence="2">tRNA exportin</fullName>
    </alternativeName>
</protein>
<dbReference type="InterPro" id="IPR016024">
    <property type="entry name" value="ARM-type_fold"/>
</dbReference>
<dbReference type="OrthoDB" id="26399at2759"/>
<comment type="function">
    <text evidence="2">tRNA nucleus export receptor which facilitates tRNA translocation across the nuclear pore complex.</text>
</comment>
<dbReference type="GO" id="GO:0016363">
    <property type="term" value="C:nuclear matrix"/>
    <property type="evidence" value="ECO:0007669"/>
    <property type="project" value="TreeGrafter"/>
</dbReference>
<dbReference type="GO" id="GO:0005737">
    <property type="term" value="C:cytoplasm"/>
    <property type="evidence" value="ECO:0007669"/>
    <property type="project" value="UniProtKB-SubCell"/>
</dbReference>
<feature type="domain" description="Exportin-T C-terminal" evidence="3">
    <location>
        <begin position="12"/>
        <end position="233"/>
    </location>
</feature>
<dbReference type="AlphaFoldDB" id="A0A8H8DG72"/>
<keyword evidence="2" id="KW-0813">Transport</keyword>
<comment type="similarity">
    <text evidence="1 2">Belongs to the exportin family.</text>
</comment>
<keyword evidence="2" id="KW-0694">RNA-binding</keyword>
<gene>
    <name evidence="4" type="ORF">BJ554DRAFT_2751</name>
</gene>
<comment type="caution">
    <text evidence="4">The sequence shown here is derived from an EMBL/GenBank/DDBJ whole genome shotgun (WGS) entry which is preliminary data.</text>
</comment>
<keyword evidence="2" id="KW-0539">Nucleus</keyword>
<evidence type="ECO:0000256" key="1">
    <source>
        <dbReference type="ARBA" id="ARBA00009466"/>
    </source>
</evidence>
<dbReference type="InterPro" id="IPR011989">
    <property type="entry name" value="ARM-like"/>
</dbReference>
<accession>A0A8H8DG72</accession>
<keyword evidence="2" id="KW-0963">Cytoplasm</keyword>
<keyword evidence="5" id="KW-1185">Reference proteome</keyword>
<dbReference type="Pfam" id="PF19282">
    <property type="entry name" value="Exportin-T"/>
    <property type="match status" value="1"/>
</dbReference>
<proteinExistence type="inferred from homology"/>
<evidence type="ECO:0000313" key="4">
    <source>
        <dbReference type="EMBL" id="KAG5457280.1"/>
    </source>
</evidence>
<organism evidence="4 5">
    <name type="scientific">Olpidium bornovanus</name>
    <dbReference type="NCBI Taxonomy" id="278681"/>
    <lineage>
        <taxon>Eukaryota</taxon>
        <taxon>Fungi</taxon>
        <taxon>Fungi incertae sedis</taxon>
        <taxon>Olpidiomycota</taxon>
        <taxon>Olpidiomycotina</taxon>
        <taxon>Olpidiomycetes</taxon>
        <taxon>Olpidiales</taxon>
        <taxon>Olpidiaceae</taxon>
        <taxon>Olpidium</taxon>
    </lineage>
</organism>
<name>A0A8H8DG72_9FUNG</name>
<dbReference type="InterPro" id="IPR045546">
    <property type="entry name" value="Exportin-T_C"/>
</dbReference>
<evidence type="ECO:0000259" key="3">
    <source>
        <dbReference type="Pfam" id="PF19282"/>
    </source>
</evidence>